<organism evidence="1 2">
    <name type="scientific">Strongyloides venezuelensis</name>
    <name type="common">Threadworm</name>
    <dbReference type="NCBI Taxonomy" id="75913"/>
    <lineage>
        <taxon>Eukaryota</taxon>
        <taxon>Metazoa</taxon>
        <taxon>Ecdysozoa</taxon>
        <taxon>Nematoda</taxon>
        <taxon>Chromadorea</taxon>
        <taxon>Rhabditida</taxon>
        <taxon>Tylenchina</taxon>
        <taxon>Panagrolaimomorpha</taxon>
        <taxon>Strongyloidoidea</taxon>
        <taxon>Strongyloididae</taxon>
        <taxon>Strongyloides</taxon>
    </lineage>
</organism>
<dbReference type="AlphaFoldDB" id="A0A0K0F7T0"/>
<dbReference type="CDD" id="cd09917">
    <property type="entry name" value="F-box_SF"/>
    <property type="match status" value="1"/>
</dbReference>
<evidence type="ECO:0000313" key="1">
    <source>
        <dbReference type="Proteomes" id="UP000035680"/>
    </source>
</evidence>
<sequence length="75" mass="8919">MDLDLSLPPEIWARVFLDIPWNQIVSFKLTSKEFCYVTEKYLGNMQKSKMSKINFENNSSHNYDISRIKEPTKFL</sequence>
<dbReference type="WBParaSite" id="SVE_0487700.1">
    <property type="protein sequence ID" value="SVE_0487700.1"/>
    <property type="gene ID" value="SVE_0487700"/>
</dbReference>
<accession>A0A0K0F7T0</accession>
<keyword evidence="1" id="KW-1185">Reference proteome</keyword>
<dbReference type="Proteomes" id="UP000035680">
    <property type="component" value="Unassembled WGS sequence"/>
</dbReference>
<reference evidence="2" key="2">
    <citation type="submission" date="2015-08" db="UniProtKB">
        <authorList>
            <consortium name="WormBaseParasite"/>
        </authorList>
    </citation>
    <scope>IDENTIFICATION</scope>
</reference>
<reference evidence="1" key="1">
    <citation type="submission" date="2014-07" db="EMBL/GenBank/DDBJ databases">
        <authorList>
            <person name="Martin A.A"/>
            <person name="De Silva N."/>
        </authorList>
    </citation>
    <scope>NUCLEOTIDE SEQUENCE</scope>
</reference>
<evidence type="ECO:0000313" key="2">
    <source>
        <dbReference type="WBParaSite" id="SVE_0487700.1"/>
    </source>
</evidence>
<proteinExistence type="predicted"/>
<name>A0A0K0F7T0_STRVS</name>
<protein>
    <submittedName>
        <fullName evidence="2">F-box domain-containing protein</fullName>
    </submittedName>
</protein>